<reference evidence="3 4" key="1">
    <citation type="journal article" date="2013" name="J. Biotechnol.">
        <title>Establishment and interpretation of the genome sequence of the phytopathogenic fungus Rhizoctonia solani AG1-IB isolate 7/3/14.</title>
        <authorList>
            <person name="Wibberg D.W."/>
            <person name="Jelonek L.J."/>
            <person name="Rupp O.R."/>
            <person name="Hennig M.H."/>
            <person name="Eikmeyer F.E."/>
            <person name="Goesmann A.G."/>
            <person name="Hartmann A.H."/>
            <person name="Borriss R.B."/>
            <person name="Grosch R.G."/>
            <person name="Puehler A.P."/>
            <person name="Schlueter A.S."/>
        </authorList>
    </citation>
    <scope>NUCLEOTIDE SEQUENCE [LARGE SCALE GENOMIC DNA]</scope>
    <source>
        <strain evidence="4">AG1-IB / isolate 7/3/14</strain>
    </source>
</reference>
<evidence type="ECO:0000313" key="3">
    <source>
        <dbReference type="EMBL" id="CCO29654.1"/>
    </source>
</evidence>
<gene>
    <name evidence="3" type="ORF">BN14_03672</name>
</gene>
<dbReference type="Proteomes" id="UP000012065">
    <property type="component" value="Unassembled WGS sequence"/>
</dbReference>
<keyword evidence="2" id="KW-1133">Transmembrane helix</keyword>
<evidence type="ECO:0000256" key="1">
    <source>
        <dbReference type="SAM" id="MobiDB-lite"/>
    </source>
</evidence>
<dbReference type="EMBL" id="CAOJ01005221">
    <property type="protein sequence ID" value="CCO29654.1"/>
    <property type="molecule type" value="Genomic_DNA"/>
</dbReference>
<evidence type="ECO:0000313" key="4">
    <source>
        <dbReference type="Proteomes" id="UP000012065"/>
    </source>
</evidence>
<keyword evidence="2" id="KW-0812">Transmembrane</keyword>
<dbReference type="AlphaFoldDB" id="M5BR12"/>
<name>M5BR12_THACB</name>
<comment type="caution">
    <text evidence="3">The sequence shown here is derived from an EMBL/GenBank/DDBJ whole genome shotgun (WGS) entry which is preliminary data.</text>
</comment>
<proteinExistence type="predicted"/>
<sequence>MSSYNLLFIYATVHSVILASVALMKATAALKHWKNPTRLETDVLNEGAEKPFSGAYTDGTANGTPVLIRESSDTPSGPQPYFQPLVFVFSATKLDNSSKRLAAIVVPSPIYPPSCSEPLAESHYVMSLSELTVDRAPMLDRVAPVVGYGSSSSGNPGALAHIPPPRSESTWSPKTESVEMEDLLGVETSRLTVSSLGLDSRMELLPSPPVLAVEMKEVPWDVQGDGDGDIEAEDVGWAHVGEDAEMSWYEDVVMKEIT</sequence>
<evidence type="ECO:0000256" key="2">
    <source>
        <dbReference type="SAM" id="Phobius"/>
    </source>
</evidence>
<accession>M5BR12</accession>
<protein>
    <submittedName>
        <fullName evidence="3">Uncharacterized protein</fullName>
    </submittedName>
</protein>
<feature type="transmembrane region" description="Helical" evidence="2">
    <location>
        <begin position="6"/>
        <end position="24"/>
    </location>
</feature>
<dbReference type="HOGENOM" id="CLU_1078415_0_0_1"/>
<feature type="region of interest" description="Disordered" evidence="1">
    <location>
        <begin position="153"/>
        <end position="172"/>
    </location>
</feature>
<organism evidence="3 4">
    <name type="scientific">Thanatephorus cucumeris (strain AG1-IB / isolate 7/3/14)</name>
    <name type="common">Lettuce bottom rot fungus</name>
    <name type="synonym">Rhizoctonia solani</name>
    <dbReference type="NCBI Taxonomy" id="1108050"/>
    <lineage>
        <taxon>Eukaryota</taxon>
        <taxon>Fungi</taxon>
        <taxon>Dikarya</taxon>
        <taxon>Basidiomycota</taxon>
        <taxon>Agaricomycotina</taxon>
        <taxon>Agaricomycetes</taxon>
        <taxon>Cantharellales</taxon>
        <taxon>Ceratobasidiaceae</taxon>
        <taxon>Rhizoctonia</taxon>
        <taxon>Rhizoctonia solani AG-1</taxon>
    </lineage>
</organism>
<keyword evidence="2" id="KW-0472">Membrane</keyword>